<dbReference type="Proteomes" id="UP000315759">
    <property type="component" value="Unassembled WGS sequence"/>
</dbReference>
<dbReference type="EMBL" id="VIFX01000087">
    <property type="protein sequence ID" value="TQR82269.1"/>
    <property type="molecule type" value="Genomic_DNA"/>
</dbReference>
<gene>
    <name evidence="1" type="ORF">D8S82_33010</name>
</gene>
<dbReference type="AlphaFoldDB" id="A0A544VQL9"/>
<comment type="caution">
    <text evidence="1">The sequence shown here is derived from an EMBL/GenBank/DDBJ whole genome shotgun (WGS) entry which is preliminary data.</text>
</comment>
<evidence type="ECO:0000313" key="1">
    <source>
        <dbReference type="EMBL" id="TQR82269.1"/>
    </source>
</evidence>
<reference evidence="1 2" key="1">
    <citation type="submission" date="2018-10" db="EMBL/GenBank/DDBJ databases">
        <title>Draft genome of Mycobacterium hodleri strain B.</title>
        <authorList>
            <person name="Amande T.J."/>
            <person name="Mcgenity T.J."/>
        </authorList>
    </citation>
    <scope>NUCLEOTIDE SEQUENCE [LARGE SCALE GENOMIC DNA]</scope>
    <source>
        <strain evidence="1 2">B</strain>
    </source>
</reference>
<sequence>MTGKGHRVLTDDDVQTLDRRAREVGRHIGWDLQFVVAGNPEFVGLSAGGGAEQAEHIIVLGPSRIADLAVHEIDHALDALQRGDRHIVLDEDGDPRLI</sequence>
<proteinExistence type="predicted"/>
<organism evidence="1 2">
    <name type="scientific">Mycolicibacterium hodleri</name>
    <dbReference type="NCBI Taxonomy" id="49897"/>
    <lineage>
        <taxon>Bacteria</taxon>
        <taxon>Bacillati</taxon>
        <taxon>Actinomycetota</taxon>
        <taxon>Actinomycetes</taxon>
        <taxon>Mycobacteriales</taxon>
        <taxon>Mycobacteriaceae</taxon>
        <taxon>Mycolicibacterium</taxon>
    </lineage>
</organism>
<accession>A0A544VQL9</accession>
<evidence type="ECO:0000313" key="2">
    <source>
        <dbReference type="Proteomes" id="UP000315759"/>
    </source>
</evidence>
<name>A0A544VQL9_9MYCO</name>
<protein>
    <submittedName>
        <fullName evidence="1">Uncharacterized protein</fullName>
    </submittedName>
</protein>
<keyword evidence="2" id="KW-1185">Reference proteome</keyword>